<comment type="similarity">
    <text evidence="10">Belongs to the peroxiredoxin family. BCP/PrxQ subfamily.</text>
</comment>
<evidence type="ECO:0000256" key="13">
    <source>
        <dbReference type="PIRSR" id="PIRSR000239-1"/>
    </source>
</evidence>
<dbReference type="SUPFAM" id="SSF52833">
    <property type="entry name" value="Thioredoxin-like"/>
    <property type="match status" value="1"/>
</dbReference>
<evidence type="ECO:0000256" key="5">
    <source>
        <dbReference type="ARBA" id="ARBA00022862"/>
    </source>
</evidence>
<proteinExistence type="inferred from homology"/>
<accession>A0A917NFY2</accession>
<protein>
    <recommendedName>
        <fullName evidence="3">thioredoxin-dependent peroxiredoxin</fullName>
        <ecNumber evidence="3">1.11.1.24</ecNumber>
    </recommendedName>
    <alternativeName>
        <fullName evidence="11">Bacterioferritin comigratory protein</fullName>
    </alternativeName>
    <alternativeName>
        <fullName evidence="9">Thioredoxin peroxidase</fullName>
    </alternativeName>
</protein>
<evidence type="ECO:0000313" key="16">
    <source>
        <dbReference type="Proteomes" id="UP000637695"/>
    </source>
</evidence>
<keyword evidence="6" id="KW-0560">Oxidoreductase</keyword>
<dbReference type="Gene3D" id="3.40.30.10">
    <property type="entry name" value="Glutaredoxin"/>
    <property type="match status" value="1"/>
</dbReference>
<comment type="catalytic activity">
    <reaction evidence="12">
        <text>a hydroperoxide + [thioredoxin]-dithiol = an alcohol + [thioredoxin]-disulfide + H2O</text>
        <dbReference type="Rhea" id="RHEA:62620"/>
        <dbReference type="Rhea" id="RHEA-COMP:10698"/>
        <dbReference type="Rhea" id="RHEA-COMP:10700"/>
        <dbReference type="ChEBI" id="CHEBI:15377"/>
        <dbReference type="ChEBI" id="CHEBI:29950"/>
        <dbReference type="ChEBI" id="CHEBI:30879"/>
        <dbReference type="ChEBI" id="CHEBI:35924"/>
        <dbReference type="ChEBI" id="CHEBI:50058"/>
        <dbReference type="EC" id="1.11.1.24"/>
    </reaction>
</comment>
<comment type="function">
    <text evidence="1">Thiol-specific peroxidase that catalyzes the reduction of hydrogen peroxide and organic hydroperoxides to water and alcohols, respectively. Plays a role in cell protection against oxidative stress by detoxifying peroxides and as sensor of hydrogen peroxide-mediated signaling events.</text>
</comment>
<sequence>MGALTVGQPAPDFTLPAHDGTTVSLHDQRGHVVVLFFYPKDDTPGCTRENCAFRDLYPEFERLGARVFGVSRDSLSSHQKFAAKYGLKAPLLSDEDGSVCAAYGVLKEKNMYGKTSVGIERTTVVIDAEGRVAQVWPKVKVDGHAEAVLAFVRSLTQGGV</sequence>
<reference evidence="15" key="2">
    <citation type="submission" date="2020-09" db="EMBL/GenBank/DDBJ databases">
        <authorList>
            <person name="Sun Q."/>
            <person name="Ohkuma M."/>
        </authorList>
    </citation>
    <scope>NUCLEOTIDE SEQUENCE</scope>
    <source>
        <strain evidence="15">JCM 18487</strain>
    </source>
</reference>
<gene>
    <name evidence="15" type="primary">bcp</name>
    <name evidence="15" type="ORF">GCM10010885_04100</name>
</gene>
<comment type="caution">
    <text evidence="15">The sequence shown here is derived from an EMBL/GenBank/DDBJ whole genome shotgun (WGS) entry which is preliminary data.</text>
</comment>
<dbReference type="InterPro" id="IPR050924">
    <property type="entry name" value="Peroxiredoxin_BCP/PrxQ"/>
</dbReference>
<dbReference type="EC" id="1.11.1.24" evidence="3"/>
<evidence type="ECO:0000256" key="8">
    <source>
        <dbReference type="ARBA" id="ARBA00023284"/>
    </source>
</evidence>
<name>A0A917NFY2_9BACL</name>
<dbReference type="CDD" id="cd03017">
    <property type="entry name" value="PRX_BCP"/>
    <property type="match status" value="1"/>
</dbReference>
<keyword evidence="16" id="KW-1185">Reference proteome</keyword>
<dbReference type="InterPro" id="IPR036249">
    <property type="entry name" value="Thioredoxin-like_sf"/>
</dbReference>
<comment type="subunit">
    <text evidence="2">Monomer.</text>
</comment>
<dbReference type="Proteomes" id="UP000637695">
    <property type="component" value="Unassembled WGS sequence"/>
</dbReference>
<dbReference type="InterPro" id="IPR024706">
    <property type="entry name" value="Peroxiredoxin_AhpC-typ"/>
</dbReference>
<keyword evidence="7" id="KW-1015">Disulfide bond</keyword>
<evidence type="ECO:0000256" key="4">
    <source>
        <dbReference type="ARBA" id="ARBA00022559"/>
    </source>
</evidence>
<dbReference type="GO" id="GO:0034599">
    <property type="term" value="P:cellular response to oxidative stress"/>
    <property type="evidence" value="ECO:0007669"/>
    <property type="project" value="TreeGrafter"/>
</dbReference>
<dbReference type="FunFam" id="3.40.30.10:FF:000007">
    <property type="entry name" value="Thioredoxin-dependent thiol peroxidase"/>
    <property type="match status" value="1"/>
</dbReference>
<reference evidence="15" key="1">
    <citation type="journal article" date="2014" name="Int. J. Syst. Evol. Microbiol.">
        <title>Complete genome sequence of Corynebacterium casei LMG S-19264T (=DSM 44701T), isolated from a smear-ripened cheese.</title>
        <authorList>
            <consortium name="US DOE Joint Genome Institute (JGI-PGF)"/>
            <person name="Walter F."/>
            <person name="Albersmeier A."/>
            <person name="Kalinowski J."/>
            <person name="Ruckert C."/>
        </authorList>
    </citation>
    <scope>NUCLEOTIDE SEQUENCE</scope>
    <source>
        <strain evidence="15">JCM 18487</strain>
    </source>
</reference>
<feature type="active site" description="Cysteine sulfenic acid (-SOH) intermediate; for peroxidase activity" evidence="13">
    <location>
        <position position="46"/>
    </location>
</feature>
<evidence type="ECO:0000313" key="15">
    <source>
        <dbReference type="EMBL" id="GGI97593.1"/>
    </source>
</evidence>
<evidence type="ECO:0000256" key="6">
    <source>
        <dbReference type="ARBA" id="ARBA00023002"/>
    </source>
</evidence>
<organism evidence="15 16">
    <name type="scientific">Alicyclobacillus cellulosilyticus</name>
    <dbReference type="NCBI Taxonomy" id="1003997"/>
    <lineage>
        <taxon>Bacteria</taxon>
        <taxon>Bacillati</taxon>
        <taxon>Bacillota</taxon>
        <taxon>Bacilli</taxon>
        <taxon>Bacillales</taxon>
        <taxon>Alicyclobacillaceae</taxon>
        <taxon>Alicyclobacillus</taxon>
    </lineage>
</organism>
<dbReference type="PIRSF" id="PIRSF000239">
    <property type="entry name" value="AHPC"/>
    <property type="match status" value="1"/>
</dbReference>
<evidence type="ECO:0000256" key="9">
    <source>
        <dbReference type="ARBA" id="ARBA00032824"/>
    </source>
</evidence>
<evidence type="ECO:0000256" key="11">
    <source>
        <dbReference type="ARBA" id="ARBA00041373"/>
    </source>
</evidence>
<dbReference type="PANTHER" id="PTHR42801:SF4">
    <property type="entry name" value="AHPC_TSA FAMILY PROTEIN"/>
    <property type="match status" value="1"/>
</dbReference>
<dbReference type="InterPro" id="IPR013766">
    <property type="entry name" value="Thioredoxin_domain"/>
</dbReference>
<dbReference type="PROSITE" id="PS51352">
    <property type="entry name" value="THIOREDOXIN_2"/>
    <property type="match status" value="1"/>
</dbReference>
<keyword evidence="8" id="KW-0676">Redox-active center</keyword>
<keyword evidence="5" id="KW-0049">Antioxidant</keyword>
<evidence type="ECO:0000256" key="10">
    <source>
        <dbReference type="ARBA" id="ARBA00038489"/>
    </source>
</evidence>
<evidence type="ECO:0000259" key="14">
    <source>
        <dbReference type="PROSITE" id="PS51352"/>
    </source>
</evidence>
<dbReference type="PANTHER" id="PTHR42801">
    <property type="entry name" value="THIOREDOXIN-DEPENDENT PEROXIDE REDUCTASE"/>
    <property type="match status" value="1"/>
</dbReference>
<evidence type="ECO:0000256" key="1">
    <source>
        <dbReference type="ARBA" id="ARBA00003330"/>
    </source>
</evidence>
<dbReference type="Pfam" id="PF00578">
    <property type="entry name" value="AhpC-TSA"/>
    <property type="match status" value="1"/>
</dbReference>
<feature type="domain" description="Thioredoxin" evidence="14">
    <location>
        <begin position="4"/>
        <end position="157"/>
    </location>
</feature>
<evidence type="ECO:0000256" key="2">
    <source>
        <dbReference type="ARBA" id="ARBA00011245"/>
    </source>
</evidence>
<dbReference type="RefSeq" id="WP_188880863.1">
    <property type="nucleotide sequence ID" value="NZ_BMOY01000004.1"/>
</dbReference>
<dbReference type="AlphaFoldDB" id="A0A917NFY2"/>
<dbReference type="GO" id="GO:0008379">
    <property type="term" value="F:thioredoxin peroxidase activity"/>
    <property type="evidence" value="ECO:0007669"/>
    <property type="project" value="TreeGrafter"/>
</dbReference>
<dbReference type="InterPro" id="IPR000866">
    <property type="entry name" value="AhpC/TSA"/>
</dbReference>
<dbReference type="EMBL" id="BMOY01000004">
    <property type="protein sequence ID" value="GGI97593.1"/>
    <property type="molecule type" value="Genomic_DNA"/>
</dbReference>
<dbReference type="GO" id="GO:0045454">
    <property type="term" value="P:cell redox homeostasis"/>
    <property type="evidence" value="ECO:0007669"/>
    <property type="project" value="TreeGrafter"/>
</dbReference>
<evidence type="ECO:0000256" key="12">
    <source>
        <dbReference type="ARBA" id="ARBA00049091"/>
    </source>
</evidence>
<evidence type="ECO:0000256" key="3">
    <source>
        <dbReference type="ARBA" id="ARBA00013017"/>
    </source>
</evidence>
<dbReference type="GO" id="GO:0005737">
    <property type="term" value="C:cytoplasm"/>
    <property type="evidence" value="ECO:0007669"/>
    <property type="project" value="TreeGrafter"/>
</dbReference>
<evidence type="ECO:0000256" key="7">
    <source>
        <dbReference type="ARBA" id="ARBA00023157"/>
    </source>
</evidence>
<keyword evidence="4" id="KW-0575">Peroxidase</keyword>